<accession>A0A6N7L5P5</accession>
<dbReference type="RefSeq" id="WP_153470047.1">
    <property type="nucleotide sequence ID" value="NZ_WBOF01000004.1"/>
</dbReference>
<protein>
    <submittedName>
        <fullName evidence="1">Uncharacterized protein</fullName>
    </submittedName>
</protein>
<evidence type="ECO:0000313" key="1">
    <source>
        <dbReference type="EMBL" id="MQS17343.1"/>
    </source>
</evidence>
<dbReference type="EMBL" id="WBOF01000004">
    <property type="protein sequence ID" value="MQS17343.1"/>
    <property type="molecule type" value="Genomic_DNA"/>
</dbReference>
<dbReference type="AlphaFoldDB" id="A0A6N7L5P5"/>
<reference evidence="1 2" key="1">
    <citation type="submission" date="2019-09" db="EMBL/GenBank/DDBJ databases">
        <title>Genome Sequences of Streptomyces kaniharaensis ATCC 21070.</title>
        <authorList>
            <person name="Zhu W."/>
            <person name="De Crecy-Lagard V."/>
            <person name="Richards N.G."/>
        </authorList>
    </citation>
    <scope>NUCLEOTIDE SEQUENCE [LARGE SCALE GENOMIC DNA]</scope>
    <source>
        <strain evidence="1 2">SF-557</strain>
    </source>
</reference>
<keyword evidence="2" id="KW-1185">Reference proteome</keyword>
<organism evidence="1 2">
    <name type="scientific">Streptomyces kaniharaensis</name>
    <dbReference type="NCBI Taxonomy" id="212423"/>
    <lineage>
        <taxon>Bacteria</taxon>
        <taxon>Bacillati</taxon>
        <taxon>Actinomycetota</taxon>
        <taxon>Actinomycetes</taxon>
        <taxon>Kitasatosporales</taxon>
        <taxon>Streptomycetaceae</taxon>
        <taxon>Streptomyces</taxon>
    </lineage>
</organism>
<dbReference type="OrthoDB" id="9833504at2"/>
<gene>
    <name evidence="1" type="ORF">F7Q99_35475</name>
</gene>
<comment type="caution">
    <text evidence="1">The sequence shown here is derived from an EMBL/GenBank/DDBJ whole genome shotgun (WGS) entry which is preliminary data.</text>
</comment>
<proteinExistence type="predicted"/>
<evidence type="ECO:0000313" key="2">
    <source>
        <dbReference type="Proteomes" id="UP000450000"/>
    </source>
</evidence>
<sequence length="174" mass="18049">MRAAVPGRIAGCFSHVPATAPRLTEQQRVALKGGPAAHDRLAAWLAHSETTADPWANPTVPAEIDGTGRFEVVRLLEPVAVAAIARLLLAGAPVGPVLATTPRHCLELLCEPGTACGLALYGVVHAAHSVRCPRPGRTARGRYWLSVPSADLLTRPVDLVEAMLADAPAPGGAA</sequence>
<name>A0A6N7L5P5_9ACTN</name>
<dbReference type="Proteomes" id="UP000450000">
    <property type="component" value="Unassembled WGS sequence"/>
</dbReference>